<organism evidence="2 3">
    <name type="scientific">Pseudosulfitobacter pseudonitzschiae</name>
    <dbReference type="NCBI Taxonomy" id="1402135"/>
    <lineage>
        <taxon>Bacteria</taxon>
        <taxon>Pseudomonadati</taxon>
        <taxon>Pseudomonadota</taxon>
        <taxon>Alphaproteobacteria</taxon>
        <taxon>Rhodobacterales</taxon>
        <taxon>Roseobacteraceae</taxon>
        <taxon>Pseudosulfitobacter</taxon>
    </lineage>
</organism>
<dbReference type="Gene3D" id="3.30.420.10">
    <property type="entry name" value="Ribonuclease H-like superfamily/Ribonuclease H"/>
    <property type="match status" value="1"/>
</dbReference>
<dbReference type="EMBL" id="JAMD01000013">
    <property type="protein sequence ID" value="KEJ94513.1"/>
    <property type="molecule type" value="Genomic_DNA"/>
</dbReference>
<protein>
    <submittedName>
        <fullName evidence="2">Transposase</fullName>
    </submittedName>
</protein>
<keyword evidence="3" id="KW-1185">Reference proteome</keyword>
<feature type="domain" description="Tc1-like transposase DDE" evidence="1">
    <location>
        <begin position="8"/>
        <end position="148"/>
    </location>
</feature>
<dbReference type="PANTHER" id="PTHR46564:SF1">
    <property type="entry name" value="TRANSPOSASE"/>
    <property type="match status" value="1"/>
</dbReference>
<dbReference type="InterPro" id="IPR036397">
    <property type="entry name" value="RNaseH_sf"/>
</dbReference>
<sequence length="176" mass="19739">MRNLLPRIGFIDETSLKTNMVKTTGWSLKGARLIDHAPFGHWKTQTFVAALRHDRLDAPWVINGVMNGELFDLYVETQLAPTLQIGDVIILDNLSSHKSPTAAAALKAVGAWFLFLPPYSPDLNPIEMAFAKLKALIQRAAARTYDELWQAVGHVCDLFTEEECYNFFKAAGYEIN</sequence>
<dbReference type="NCBIfam" id="NF033545">
    <property type="entry name" value="transpos_IS630"/>
    <property type="match status" value="1"/>
</dbReference>
<proteinExistence type="predicted"/>
<accession>A0A073IW25</accession>
<dbReference type="RefSeq" id="WP_037929683.1">
    <property type="nucleotide sequence ID" value="NZ_CP054602.1"/>
</dbReference>
<dbReference type="InterPro" id="IPR038717">
    <property type="entry name" value="Tc1-like_DDE_dom"/>
</dbReference>
<dbReference type="OrthoDB" id="565387at2"/>
<reference evidence="2 3" key="1">
    <citation type="submission" date="2014-01" db="EMBL/GenBank/DDBJ databases">
        <title>Sulfitobacter sp. H3 (MCCC 1A00686) Genome Sequencing.</title>
        <authorList>
            <person name="Lai Q."/>
            <person name="Hong Z."/>
        </authorList>
    </citation>
    <scope>NUCLEOTIDE SEQUENCE [LARGE SCALE GENOMIC DNA]</scope>
    <source>
        <strain evidence="2 3">H3</strain>
    </source>
</reference>
<dbReference type="InterPro" id="IPR047655">
    <property type="entry name" value="Transpos_IS630-like"/>
</dbReference>
<comment type="caution">
    <text evidence="2">The sequence shown here is derived from an EMBL/GenBank/DDBJ whole genome shotgun (WGS) entry which is preliminary data.</text>
</comment>
<dbReference type="GO" id="GO:0003676">
    <property type="term" value="F:nucleic acid binding"/>
    <property type="evidence" value="ECO:0007669"/>
    <property type="project" value="InterPro"/>
</dbReference>
<dbReference type="Proteomes" id="UP000027746">
    <property type="component" value="Unassembled WGS sequence"/>
</dbReference>
<evidence type="ECO:0000259" key="1">
    <source>
        <dbReference type="Pfam" id="PF13358"/>
    </source>
</evidence>
<name>A0A073IW25_9RHOB</name>
<dbReference type="AlphaFoldDB" id="A0A073IW25"/>
<dbReference type="Pfam" id="PF13358">
    <property type="entry name" value="DDE_3"/>
    <property type="match status" value="1"/>
</dbReference>
<gene>
    <name evidence="2" type="ORF">SUH3_06635</name>
</gene>
<dbReference type="GeneID" id="68871968"/>
<evidence type="ECO:0000313" key="3">
    <source>
        <dbReference type="Proteomes" id="UP000027746"/>
    </source>
</evidence>
<dbReference type="PANTHER" id="PTHR46564">
    <property type="entry name" value="TRANSPOSASE"/>
    <property type="match status" value="1"/>
</dbReference>
<evidence type="ECO:0000313" key="2">
    <source>
        <dbReference type="EMBL" id="KEJ94513.1"/>
    </source>
</evidence>